<name>A0ABM9YRE1_ACIRA</name>
<accession>A0ABM9YRE1</accession>
<keyword evidence="3" id="KW-1185">Reference proteome</keyword>
<dbReference type="Proteomes" id="UP000018419">
    <property type="component" value="Unassembled WGS sequence"/>
</dbReference>
<evidence type="ECO:0000256" key="1">
    <source>
        <dbReference type="SAM" id="Phobius"/>
    </source>
</evidence>
<organism evidence="2 3">
    <name type="scientific">Acinetobacter radioresistens SK82</name>
    <dbReference type="NCBI Taxonomy" id="596318"/>
    <lineage>
        <taxon>Bacteria</taxon>
        <taxon>Pseudomonadati</taxon>
        <taxon>Pseudomonadota</taxon>
        <taxon>Gammaproteobacteria</taxon>
        <taxon>Moraxellales</taxon>
        <taxon>Moraxellaceae</taxon>
        <taxon>Acinetobacter</taxon>
    </lineage>
</organism>
<keyword evidence="1" id="KW-0472">Membrane</keyword>
<gene>
    <name evidence="2" type="ORF">ACIRA0001_2551</name>
</gene>
<reference evidence="2 3" key="1">
    <citation type="submission" date="2009-07" db="EMBL/GenBank/DDBJ databases">
        <authorList>
            <person name="Madupu R."/>
            <person name="Durkin A.S."/>
            <person name="Torralba M."/>
            <person name="Methe B."/>
            <person name="Sutton G.G."/>
            <person name="Strausberg R.L."/>
            <person name="Nelson K.E."/>
        </authorList>
    </citation>
    <scope>NUCLEOTIDE SEQUENCE [LARGE SCALE GENOMIC DNA]</scope>
    <source>
        <strain evidence="2 3">SK82</strain>
    </source>
</reference>
<feature type="transmembrane region" description="Helical" evidence="1">
    <location>
        <begin position="6"/>
        <end position="22"/>
    </location>
</feature>
<dbReference type="RefSeq" id="WP_005404281.1">
    <property type="nucleotide sequence ID" value="NZ_ACVR01000013.1"/>
</dbReference>
<sequence>MQIKHYLIGVYIVIALLFSAYLKGCSATADRSYAYNLGKAMVWPVSMFN</sequence>
<keyword evidence="1" id="KW-1133">Transmembrane helix</keyword>
<protein>
    <recommendedName>
        <fullName evidence="4">Lipoprotein</fullName>
    </recommendedName>
</protein>
<dbReference type="EMBL" id="ACVR01000013">
    <property type="protein sequence ID" value="EET83756.1"/>
    <property type="molecule type" value="Genomic_DNA"/>
</dbReference>
<evidence type="ECO:0008006" key="4">
    <source>
        <dbReference type="Google" id="ProtNLM"/>
    </source>
</evidence>
<proteinExistence type="predicted"/>
<evidence type="ECO:0000313" key="2">
    <source>
        <dbReference type="EMBL" id="EET83756.1"/>
    </source>
</evidence>
<keyword evidence="1" id="KW-0812">Transmembrane</keyword>
<comment type="caution">
    <text evidence="2">The sequence shown here is derived from an EMBL/GenBank/DDBJ whole genome shotgun (WGS) entry which is preliminary data.</text>
</comment>
<evidence type="ECO:0000313" key="3">
    <source>
        <dbReference type="Proteomes" id="UP000018419"/>
    </source>
</evidence>